<proteinExistence type="predicted"/>
<dbReference type="RefSeq" id="WP_128221946.1">
    <property type="nucleotide sequence ID" value="NZ_CP034929.1"/>
</dbReference>
<sequence>MARNKVLQEFQRRTRRHHDHRFLSDWDEMQPVGEGDVSADVAERDRAHLTYQSLSSTEKRLFEVAFMQGLAPSHGAARLEISPSSFTTKVFRLRRRIAALQDAD</sequence>
<reference evidence="2" key="1">
    <citation type="journal article" date="2019" name="Int. J. Syst. Evol. Microbiol.">
        <title>The Global Catalogue of Microorganisms (GCM) 10K type strain sequencing project: providing services to taxonomists for standard genome sequencing and annotation.</title>
        <authorList>
            <consortium name="The Broad Institute Genomics Platform"/>
            <consortium name="The Broad Institute Genome Sequencing Center for Infectious Disease"/>
            <person name="Wu L."/>
            <person name="Ma J."/>
        </authorList>
    </citation>
    <scope>NUCLEOTIDE SEQUENCE [LARGE SCALE GENOMIC DNA]</scope>
    <source>
        <strain evidence="2">DFY28</strain>
    </source>
</reference>
<keyword evidence="2" id="KW-1185">Reference proteome</keyword>
<evidence type="ECO:0000313" key="1">
    <source>
        <dbReference type="EMBL" id="MFC6154966.1"/>
    </source>
</evidence>
<accession>A0ABW1R3Q6</accession>
<protein>
    <recommendedName>
        <fullName evidence="3">HTH luxR-type domain-containing protein</fullName>
    </recommendedName>
</protein>
<dbReference type="Proteomes" id="UP001596098">
    <property type="component" value="Unassembled WGS sequence"/>
</dbReference>
<name>A0ABW1R3Q6_9ACTN</name>
<gene>
    <name evidence="1" type="ORF">ACFPWU_14965</name>
</gene>
<dbReference type="EMBL" id="JBHSQI010000009">
    <property type="protein sequence ID" value="MFC6154966.1"/>
    <property type="molecule type" value="Genomic_DNA"/>
</dbReference>
<organism evidence="1 2">
    <name type="scientific">Nocardioides yefusunii</name>
    <dbReference type="NCBI Taxonomy" id="2500546"/>
    <lineage>
        <taxon>Bacteria</taxon>
        <taxon>Bacillati</taxon>
        <taxon>Actinomycetota</taxon>
        <taxon>Actinomycetes</taxon>
        <taxon>Propionibacteriales</taxon>
        <taxon>Nocardioidaceae</taxon>
        <taxon>Nocardioides</taxon>
    </lineage>
</organism>
<evidence type="ECO:0008006" key="3">
    <source>
        <dbReference type="Google" id="ProtNLM"/>
    </source>
</evidence>
<comment type="caution">
    <text evidence="1">The sequence shown here is derived from an EMBL/GenBank/DDBJ whole genome shotgun (WGS) entry which is preliminary data.</text>
</comment>
<evidence type="ECO:0000313" key="2">
    <source>
        <dbReference type="Proteomes" id="UP001596098"/>
    </source>
</evidence>